<keyword evidence="1" id="KW-0812">Transmembrane</keyword>
<evidence type="ECO:0000259" key="5">
    <source>
        <dbReference type="Pfam" id="PF21070"/>
    </source>
</evidence>
<protein>
    <submittedName>
        <fullName evidence="6">Type VI secretion system membrane subunit TssM</fullName>
    </submittedName>
</protein>
<evidence type="ECO:0000313" key="7">
    <source>
        <dbReference type="Proteomes" id="UP000431485"/>
    </source>
</evidence>
<dbReference type="SUPFAM" id="SSF52540">
    <property type="entry name" value="P-loop containing nucleoside triphosphate hydrolases"/>
    <property type="match status" value="1"/>
</dbReference>
<dbReference type="AlphaFoldDB" id="A0A7X2UXG7"/>
<keyword evidence="1" id="KW-1133">Transmembrane helix</keyword>
<dbReference type="PANTHER" id="PTHR36153:SF1">
    <property type="entry name" value="TYPE VI SECRETION SYSTEM COMPONENT TSSM1"/>
    <property type="match status" value="1"/>
</dbReference>
<feature type="domain" description="Type VI secretion system component TssM1 N-terminal" evidence="4">
    <location>
        <begin position="192"/>
        <end position="439"/>
    </location>
</feature>
<reference evidence="6 7" key="1">
    <citation type="submission" date="2019-11" db="EMBL/GenBank/DDBJ databases">
        <title>Pseudmonas karstica sp. nov. and Pseudomonas spelaei sp. nov. from caves.</title>
        <authorList>
            <person name="Zeman M."/>
        </authorList>
    </citation>
    <scope>NUCLEOTIDE SEQUENCE [LARGE SCALE GENOMIC DNA]</scope>
    <source>
        <strain evidence="6 7">CCM 7891</strain>
    </source>
</reference>
<gene>
    <name evidence="6" type="primary">tssM</name>
    <name evidence="6" type="ORF">GIR22_07470</name>
</gene>
<dbReference type="InterPro" id="IPR017731">
    <property type="entry name" value="TssM1-like"/>
</dbReference>
<feature type="domain" description="Type VI secretion system component TssM1 helical" evidence="5">
    <location>
        <begin position="918"/>
        <end position="1016"/>
    </location>
</feature>
<dbReference type="InterPro" id="IPR025743">
    <property type="entry name" value="TssM1_N"/>
</dbReference>
<keyword evidence="7" id="KW-1185">Reference proteome</keyword>
<dbReference type="Proteomes" id="UP000431485">
    <property type="component" value="Unassembled WGS sequence"/>
</dbReference>
<dbReference type="Gene3D" id="3.40.50.300">
    <property type="entry name" value="P-loop containing nucleotide triphosphate hydrolases"/>
    <property type="match status" value="1"/>
</dbReference>
<feature type="transmembrane region" description="Helical" evidence="1">
    <location>
        <begin position="435"/>
        <end position="452"/>
    </location>
</feature>
<dbReference type="InterPro" id="IPR048677">
    <property type="entry name" value="TssM1_hel"/>
</dbReference>
<dbReference type="InterPro" id="IPR027417">
    <property type="entry name" value="P-loop_NTPase"/>
</dbReference>
<dbReference type="NCBIfam" id="TIGR03348">
    <property type="entry name" value="VI_IcmF"/>
    <property type="match status" value="1"/>
</dbReference>
<accession>A0A7X2UXG7</accession>
<dbReference type="RefSeq" id="WP_154742708.1">
    <property type="nucleotide sequence ID" value="NZ_JBHSTG010000052.1"/>
</dbReference>
<dbReference type="CDD" id="cd00882">
    <property type="entry name" value="Ras_like_GTPase"/>
    <property type="match status" value="1"/>
</dbReference>
<dbReference type="Pfam" id="PF06761">
    <property type="entry name" value="IcmF-related"/>
    <property type="match status" value="1"/>
</dbReference>
<evidence type="ECO:0000259" key="3">
    <source>
        <dbReference type="Pfam" id="PF06761"/>
    </source>
</evidence>
<dbReference type="Pfam" id="PF06744">
    <property type="entry name" value="IcmF_C"/>
    <property type="match status" value="1"/>
</dbReference>
<dbReference type="OrthoDB" id="9758229at2"/>
<organism evidence="6 7">
    <name type="scientific">Pseudomonas karstica</name>
    <dbReference type="NCBI Taxonomy" id="1055468"/>
    <lineage>
        <taxon>Bacteria</taxon>
        <taxon>Pseudomonadati</taxon>
        <taxon>Pseudomonadota</taxon>
        <taxon>Gammaproteobacteria</taxon>
        <taxon>Pseudomonadales</taxon>
        <taxon>Pseudomonadaceae</taxon>
        <taxon>Pseudomonas</taxon>
    </lineage>
</organism>
<evidence type="ECO:0000313" key="6">
    <source>
        <dbReference type="EMBL" id="MTD18989.1"/>
    </source>
</evidence>
<comment type="caution">
    <text evidence="6">The sequence shown here is derived from an EMBL/GenBank/DDBJ whole genome shotgun (WGS) entry which is preliminary data.</text>
</comment>
<sequence length="1151" mass="129572">MKAFFKRAADFLGMTWLWSLLLVLSTTLAVWFFGPLLAVDDYRFWQGSVARLLTISTLFLLWGLAMVFVNRRGPTLQRDYELRPHQHLIIREQRTLRARFKVALHALRVSTRYGERSGRWRNDLPWFLLIGNTGSGKTCLLEAGGLQLALDRIDPSSTRSGSGTRDCEWYFADDGVLVDTAGRYLSLADGAVDAAGWSTLLGLLKGRRRFRPLDGVLVALSVDTLLNGSEQELEILARQVHSRLQGIQQSLHVQIPVYLILTQADRLPGFVEFFDRLEAEGHDAVLGERLVVGRGSADIAEVRRAFEALLQRLSSELIQRLHQERNTERRGRMLDFPHQVAQLGERLCLFVELAFSAHSYQSVNALRGFYLTSAGGNTLSDGGALLSGGQGQGSGAGDTRPRFIQGLLSRVVFSGADLAGLDSLEQHRLRPRQRMLALAALLVVGAAGLLWMRSYSVNHQHLEQVRELARHFLPPSSVENALAILPSLDTHLAATRVFPPRGQASVSEQVGLYQGDSSRPVLDQAYEQALQRLLLSHVNVMLERQVRASLEDRELLSDSLRAYLMLNLRERRDPDWLKERVAGQWSLLHAGDTRVQRRLNEHFERLLEQPFAYPINNELVAQARQVLRGESLASVVYRVLREQARNLEPYRFSQHLDPRGRVFAGIDQPIPGFYTQRYVHYFAAQGSRLVNTIVQDNWVLGEGADLSPMDLRRLMVELEQRYFSEYAETWSEALGQVRLQDTDTARQGAEQLASLTSAHSPLLQLLQQVRENTRFSSAPEQVGGLAGSMPGPLTPLPQAALGNALGVIAGESSDTARRALQRRFESLHQLLDDQQNPGTELTQALQALNQLHLQLAALSRVGQPEQAAFDMVKQRMHGQQDALSDLRNVAMRLPLPLASWVDGLADSHWRRVLDDAYRHLNQRYQSEVYGFYAKAIKQRYPFNAHASSDVALTDFHEFFKPQGVMARFFDSYLRPFVSGDAGRYRLRSLDGRTLPMSRALLDQLGKAKVIRRGFFADDQGLAQVRFTLAPYSLDSTVSRAIFRFGSQQMEYRHGPIVPMAFQWPTEAEDGRSSLVLERDAERAQGIEKNTGPWSLFRLFDLMQSESLSGRDVLVLKADLGGSRVNYLLTSQSTPSPFDLGTWRTFRIPEQL</sequence>
<evidence type="ECO:0000259" key="4">
    <source>
        <dbReference type="Pfam" id="PF14331"/>
    </source>
</evidence>
<dbReference type="PANTHER" id="PTHR36153">
    <property type="entry name" value="INNER MEMBRANE PROTEIN-RELATED"/>
    <property type="match status" value="1"/>
</dbReference>
<feature type="transmembrane region" description="Helical" evidence="1">
    <location>
        <begin position="48"/>
        <end position="69"/>
    </location>
</feature>
<dbReference type="InterPro" id="IPR053156">
    <property type="entry name" value="T6SS_TssM-like"/>
</dbReference>
<keyword evidence="1" id="KW-0472">Membrane</keyword>
<feature type="domain" description="Type VI secretion system IcmF C-terminal" evidence="2">
    <location>
        <begin position="1026"/>
        <end position="1132"/>
    </location>
</feature>
<dbReference type="Pfam" id="PF21070">
    <property type="entry name" value="IcmF_helical"/>
    <property type="match status" value="1"/>
</dbReference>
<feature type="domain" description="IcmF-related" evidence="3">
    <location>
        <begin position="485"/>
        <end position="774"/>
    </location>
</feature>
<dbReference type="InterPro" id="IPR010623">
    <property type="entry name" value="IcmF_C"/>
</dbReference>
<evidence type="ECO:0000256" key="1">
    <source>
        <dbReference type="SAM" id="Phobius"/>
    </source>
</evidence>
<dbReference type="EMBL" id="WLYI01000007">
    <property type="protein sequence ID" value="MTD18989.1"/>
    <property type="molecule type" value="Genomic_DNA"/>
</dbReference>
<name>A0A7X2UXG7_9PSED</name>
<evidence type="ECO:0000259" key="2">
    <source>
        <dbReference type="Pfam" id="PF06744"/>
    </source>
</evidence>
<dbReference type="Pfam" id="PF14331">
    <property type="entry name" value="IcmF-related_N"/>
    <property type="match status" value="1"/>
</dbReference>
<dbReference type="InterPro" id="IPR009612">
    <property type="entry name" value="IcmF-rel"/>
</dbReference>
<proteinExistence type="predicted"/>